<dbReference type="HOGENOM" id="CLU_3113366_0_0_9"/>
<dbReference type="KEGG" id="awo:Awo_c27900"/>
<dbReference type="Proteomes" id="UP000007177">
    <property type="component" value="Chromosome"/>
</dbReference>
<evidence type="ECO:0000313" key="1">
    <source>
        <dbReference type="EMBL" id="AFA49541.1"/>
    </source>
</evidence>
<keyword evidence="2" id="KW-1185">Reference proteome</keyword>
<evidence type="ECO:0000313" key="2">
    <source>
        <dbReference type="Proteomes" id="UP000007177"/>
    </source>
</evidence>
<dbReference type="EMBL" id="CP002987">
    <property type="protein sequence ID" value="AFA49541.1"/>
    <property type="molecule type" value="Genomic_DNA"/>
</dbReference>
<protein>
    <submittedName>
        <fullName evidence="1">Uncharacterized protein</fullName>
    </submittedName>
</protein>
<reference evidence="2" key="1">
    <citation type="submission" date="2011-07" db="EMBL/GenBank/DDBJ databases">
        <title>Complete genome sequence of Acetobacterium woodii.</title>
        <authorList>
            <person name="Poehlein A."/>
            <person name="Schmidt S."/>
            <person name="Kaster A.-K."/>
            <person name="Goenrich M."/>
            <person name="Vollmers J."/>
            <person name="Thuermer A."/>
            <person name="Gottschalk G."/>
            <person name="Thauer R.K."/>
            <person name="Daniel R."/>
            <person name="Mueller V."/>
        </authorList>
    </citation>
    <scope>NUCLEOTIDE SEQUENCE [LARGE SCALE GENOMIC DNA]</scope>
    <source>
        <strain evidence="2">ATCC 29683 / DSM 1030 / JCM 2381 / KCTC 1655 / WB1</strain>
    </source>
</reference>
<gene>
    <name evidence="1" type="ordered locus">Awo_c27900</name>
</gene>
<name>H6LG65_ACEWD</name>
<dbReference type="STRING" id="931626.Awo_c27900"/>
<accession>H6LG65</accession>
<sequence>MVLQCQLNAKYKNISMVILNCVTKFCIKNLGKIIDSGCKAIKYLKFVMIQ</sequence>
<dbReference type="AlphaFoldDB" id="H6LG65"/>
<proteinExistence type="predicted"/>
<reference evidence="1 2" key="2">
    <citation type="journal article" date="2012" name="PLoS ONE">
        <title>An ancient pathway combining carbon dioxide fixation with the generation and utilization of a sodium ion gradient for ATP synthesis.</title>
        <authorList>
            <person name="Poehlein A."/>
            <person name="Schmidt S."/>
            <person name="Kaster A.K."/>
            <person name="Goenrich M."/>
            <person name="Vollmers J."/>
            <person name="Thurmer A."/>
            <person name="Bertsch J."/>
            <person name="Schuchmann K."/>
            <person name="Voigt B."/>
            <person name="Hecker M."/>
            <person name="Daniel R."/>
            <person name="Thauer R.K."/>
            <person name="Gottschalk G."/>
            <person name="Muller V."/>
        </authorList>
    </citation>
    <scope>NUCLEOTIDE SEQUENCE [LARGE SCALE GENOMIC DNA]</scope>
    <source>
        <strain evidence="2">ATCC 29683 / DSM 1030 / JCM 2381 / KCTC 1655 / WB1</strain>
    </source>
</reference>
<organism evidence="1 2">
    <name type="scientific">Acetobacterium woodii (strain ATCC 29683 / DSM 1030 / JCM 2381 / KCTC 1655 / WB1)</name>
    <dbReference type="NCBI Taxonomy" id="931626"/>
    <lineage>
        <taxon>Bacteria</taxon>
        <taxon>Bacillati</taxon>
        <taxon>Bacillota</taxon>
        <taxon>Clostridia</taxon>
        <taxon>Eubacteriales</taxon>
        <taxon>Eubacteriaceae</taxon>
        <taxon>Acetobacterium</taxon>
    </lineage>
</organism>